<dbReference type="AlphaFoldDB" id="A0A9X5BJN0"/>
<dbReference type="Gene3D" id="3.30.565.60">
    <property type="match status" value="1"/>
</dbReference>
<dbReference type="Pfam" id="PF04326">
    <property type="entry name" value="SLFN_AlbA_2"/>
    <property type="match status" value="1"/>
</dbReference>
<dbReference type="InterPro" id="IPR038461">
    <property type="entry name" value="Schlafen_AlbA_2_dom_sf"/>
</dbReference>
<sequence length="570" mass="66774">MLYFEYSKSEKDIEYYEILEMLMERWEFEIVEFKEAKGGYDTDKIGRYFSAISNEANLRQQQYGWLVFGVGEQNKTKQVVGTSFKRGDKSLLERFKYEISRDTANGMTFYDIMEIFPIVNGKEYRVLMFKIPAAATGIPTDWKTNYYERAGESLVALKQYKIDAIRSQERKDWSKQVLEKATIEHLDKTAIDLAREKYKEKMNQEHISAEVDAMSDEQFLTKIKLMIDGKITQAGMLLLGNSDFDYMFQTAPSIMWRLYGADGMDKDYAIFKIPFINVVDKVFAKVRNLTYRYMPNQLTLFPMETEQYNSWLIRELLNNCIAHTNYQLGGRIYVNEFEDKIKFTNPGDFIPQKIENVLEVSYSPPFYRNKLLADSMMAFHMIDTATLGIRRAYNIQKAKYFPLPDYNVSSGTQVEVTVYGKTLNDNYMHILYDHQDLDLQTVFLLDRVQKGLSIEKEDVDRLRALKLVEGRITSLYLSASAAKSIDESTNYIKNKGFDDKYYKDLIVEYLKQYKKAKKKDIRELLWDKLPNVLSDAQKENKIRNMLTALRKQGIIDTDSENQQKSNWILK</sequence>
<reference evidence="2" key="1">
    <citation type="submission" date="2018-09" db="EMBL/GenBank/DDBJ databases">
        <title>Murine metabolic-syndrome-specific gut microbial biobank.</title>
        <authorList>
            <person name="Liu C."/>
        </authorList>
    </citation>
    <scope>NUCLEOTIDE SEQUENCE</scope>
    <source>
        <strain evidence="2">D42-62</strain>
    </source>
</reference>
<comment type="caution">
    <text evidence="2">The sequence shown here is derived from an EMBL/GenBank/DDBJ whole genome shotgun (WGS) entry which is preliminary data.</text>
</comment>
<protein>
    <submittedName>
        <fullName evidence="2">Transcriptional regulator</fullName>
    </submittedName>
</protein>
<evidence type="ECO:0000313" key="3">
    <source>
        <dbReference type="Proteomes" id="UP001154420"/>
    </source>
</evidence>
<dbReference type="PANTHER" id="PTHR30595:SF6">
    <property type="entry name" value="SCHLAFEN ALBA-2 DOMAIN-CONTAINING PROTEIN"/>
    <property type="match status" value="1"/>
</dbReference>
<dbReference type="Pfam" id="PF13749">
    <property type="entry name" value="HATPase_c_4"/>
    <property type="match status" value="1"/>
</dbReference>
<dbReference type="RefSeq" id="WP_160562195.1">
    <property type="nucleotide sequence ID" value="NZ_QZDT01000077.1"/>
</dbReference>
<dbReference type="OrthoDB" id="9813719at2"/>
<organism evidence="2 3">
    <name type="scientific">Parablautia muri</name>
    <dbReference type="NCBI Taxonomy" id="2320879"/>
    <lineage>
        <taxon>Bacteria</taxon>
        <taxon>Bacillati</taxon>
        <taxon>Bacillota</taxon>
        <taxon>Clostridia</taxon>
        <taxon>Lachnospirales</taxon>
        <taxon>Lachnospiraceae</taxon>
        <taxon>Parablautia</taxon>
    </lineage>
</organism>
<evidence type="ECO:0000259" key="1">
    <source>
        <dbReference type="Pfam" id="PF04326"/>
    </source>
</evidence>
<name>A0A9X5BJN0_9FIRM</name>
<evidence type="ECO:0000313" key="2">
    <source>
        <dbReference type="EMBL" id="NBJ95280.1"/>
    </source>
</evidence>
<dbReference type="EMBL" id="QZDT01000077">
    <property type="protein sequence ID" value="NBJ95280.1"/>
    <property type="molecule type" value="Genomic_DNA"/>
</dbReference>
<dbReference type="Proteomes" id="UP001154420">
    <property type="component" value="Unassembled WGS sequence"/>
</dbReference>
<keyword evidence="3" id="KW-1185">Reference proteome</keyword>
<dbReference type="Gene3D" id="3.30.950.30">
    <property type="entry name" value="Schlafen, AAA domain"/>
    <property type="match status" value="1"/>
</dbReference>
<dbReference type="InterPro" id="IPR007421">
    <property type="entry name" value="Schlafen_AlbA_2_dom"/>
</dbReference>
<accession>A0A9X5BJN0</accession>
<dbReference type="Gene3D" id="6.10.10.130">
    <property type="match status" value="1"/>
</dbReference>
<proteinExistence type="predicted"/>
<gene>
    <name evidence="2" type="ORF">D5281_22770</name>
</gene>
<feature type="domain" description="Schlafen AlbA-2" evidence="1">
    <location>
        <begin position="29"/>
        <end position="155"/>
    </location>
</feature>
<dbReference type="PANTHER" id="PTHR30595">
    <property type="entry name" value="GLPR-RELATED TRANSCRIPTIONAL REPRESSOR"/>
    <property type="match status" value="1"/>
</dbReference>
<dbReference type="InterPro" id="IPR038475">
    <property type="entry name" value="RecG_C_sf"/>
</dbReference>